<feature type="transmembrane region" description="Helical" evidence="1">
    <location>
        <begin position="163"/>
        <end position="187"/>
    </location>
</feature>
<feature type="transmembrane region" description="Helical" evidence="1">
    <location>
        <begin position="12"/>
        <end position="37"/>
    </location>
</feature>
<feature type="transmembrane region" description="Helical" evidence="1">
    <location>
        <begin position="106"/>
        <end position="123"/>
    </location>
</feature>
<dbReference type="EMBL" id="CP046902">
    <property type="protein sequence ID" value="QGZ31049.1"/>
    <property type="molecule type" value="Genomic_DNA"/>
</dbReference>
<dbReference type="AlphaFoldDB" id="A0A6I6LJJ5"/>
<dbReference type="OrthoDB" id="9256317at2"/>
<feature type="transmembrane region" description="Helical" evidence="1">
    <location>
        <begin position="73"/>
        <end position="94"/>
    </location>
</feature>
<feature type="transmembrane region" description="Helical" evidence="1">
    <location>
        <begin position="135"/>
        <end position="157"/>
    </location>
</feature>
<proteinExistence type="predicted"/>
<name>A0A6I6LJJ5_STUST</name>
<keyword evidence="1" id="KW-1133">Transmembrane helix</keyword>
<organism evidence="2 3">
    <name type="scientific">Stutzerimonas stutzeri</name>
    <name type="common">Pseudomonas stutzeri</name>
    <dbReference type="NCBI Taxonomy" id="316"/>
    <lineage>
        <taxon>Bacteria</taxon>
        <taxon>Pseudomonadati</taxon>
        <taxon>Pseudomonadota</taxon>
        <taxon>Gammaproteobacteria</taxon>
        <taxon>Pseudomonadales</taxon>
        <taxon>Pseudomonadaceae</taxon>
        <taxon>Stutzerimonas</taxon>
    </lineage>
</organism>
<keyword evidence="1" id="KW-0812">Transmembrane</keyword>
<accession>A0A6I6LJJ5</accession>
<dbReference type="Proteomes" id="UP000438983">
    <property type="component" value="Chromosome"/>
</dbReference>
<gene>
    <name evidence="2" type="ORF">GQA94_13620</name>
</gene>
<feature type="transmembrane region" description="Helical" evidence="1">
    <location>
        <begin position="375"/>
        <end position="404"/>
    </location>
</feature>
<dbReference type="RefSeq" id="WP_158188531.1">
    <property type="nucleotide sequence ID" value="NZ_CP046902.1"/>
</dbReference>
<feature type="transmembrane region" description="Helical" evidence="1">
    <location>
        <begin position="199"/>
        <end position="218"/>
    </location>
</feature>
<feature type="transmembrane region" description="Helical" evidence="1">
    <location>
        <begin position="224"/>
        <end position="244"/>
    </location>
</feature>
<evidence type="ECO:0008006" key="4">
    <source>
        <dbReference type="Google" id="ProtNLM"/>
    </source>
</evidence>
<sequence>MLSNNLRPSSIIVFPAFCLASAIVASAALTHLLGIVGFTAMPYVRLVVVAAAMLFVAVFLLQTRLKPTLASGNLWRAVLALQGLGLVYLVLGLLRQNSHFYLVTDLAYLAMFFLTFLLGAWCYRIGRLQFSYATMLRVVLTLVGLTSVCWVFDLQVGTPPELLILWGCALVIALAYKRYVHACLLLLAVVPQIAGLNRALLLAIVGGLMIYFFSSAWVKKIRLVCVLTVFLVVLTLALDGLGILQGSSFERRIDETLTLLSAEEGGDMPVPLQQRLYEGALVSQDIQQSMLPVSLLFGMGAGYTLDMTQSSDSSVVDSQLLGGQHTHNIHLLSYALLARFGLLGAACFIFIFLTCARRSYVLFKRIPTDKSTVELLANLFVVLLFLFSIPASSFLFSSMLLGYFCGIANEARLTGARSRLLC</sequence>
<feature type="transmembrane region" description="Helical" evidence="1">
    <location>
        <begin position="331"/>
        <end position="354"/>
    </location>
</feature>
<protein>
    <recommendedName>
        <fullName evidence="4">O-antigen ligase domain-containing protein</fullName>
    </recommendedName>
</protein>
<evidence type="ECO:0000313" key="2">
    <source>
        <dbReference type="EMBL" id="QGZ31049.1"/>
    </source>
</evidence>
<evidence type="ECO:0000256" key="1">
    <source>
        <dbReference type="SAM" id="Phobius"/>
    </source>
</evidence>
<evidence type="ECO:0000313" key="3">
    <source>
        <dbReference type="Proteomes" id="UP000438983"/>
    </source>
</evidence>
<keyword evidence="1" id="KW-0472">Membrane</keyword>
<feature type="transmembrane region" description="Helical" evidence="1">
    <location>
        <begin position="43"/>
        <end position="61"/>
    </location>
</feature>
<reference evidence="2 3" key="1">
    <citation type="submission" date="2019-12" db="EMBL/GenBank/DDBJ databases">
        <title>Complete genome sequence of Pseudomonas stutzeri.</title>
        <authorList>
            <person name="Lim S.R."/>
            <person name="Kim J.H."/>
        </authorList>
    </citation>
    <scope>NUCLEOTIDE SEQUENCE [LARGE SCALE GENOMIC DNA]</scope>
    <source>
        <strain evidence="2 3">PM101005</strain>
    </source>
</reference>